<feature type="transmembrane region" description="Helical" evidence="7">
    <location>
        <begin position="139"/>
        <end position="162"/>
    </location>
</feature>
<evidence type="ECO:0000313" key="12">
    <source>
        <dbReference type="Proteomes" id="UP000267408"/>
    </source>
</evidence>
<name>A0A3N4RMN7_9ACTN</name>
<comment type="caution">
    <text evidence="10">The sequence shown here is derived from an EMBL/GenBank/DDBJ whole genome shotgun (WGS) entry which is preliminary data.</text>
</comment>
<dbReference type="InterPro" id="IPR032816">
    <property type="entry name" value="VTT_dom"/>
</dbReference>
<reference evidence="11 12" key="1">
    <citation type="submission" date="2018-11" db="EMBL/GenBank/DDBJ databases">
        <title>Sequencing the genomes of 1000 actinobacteria strains.</title>
        <authorList>
            <person name="Klenk H.-P."/>
        </authorList>
    </citation>
    <scope>NUCLEOTIDE SEQUENCE [LARGE SCALE GENOMIC DNA]</scope>
    <source>
        <strain evidence="9 12">DSM 44780</strain>
        <strain evidence="10 11">DSM 44781</strain>
    </source>
</reference>
<dbReference type="Proteomes" id="UP000266906">
    <property type="component" value="Unassembled WGS sequence"/>
</dbReference>
<accession>A0A3N4RMN7</accession>
<keyword evidence="4 7" id="KW-0812">Transmembrane</keyword>
<evidence type="ECO:0000256" key="2">
    <source>
        <dbReference type="ARBA" id="ARBA00010792"/>
    </source>
</evidence>
<keyword evidence="11" id="KW-1185">Reference proteome</keyword>
<evidence type="ECO:0000256" key="4">
    <source>
        <dbReference type="ARBA" id="ARBA00022692"/>
    </source>
</evidence>
<evidence type="ECO:0000256" key="5">
    <source>
        <dbReference type="ARBA" id="ARBA00022989"/>
    </source>
</evidence>
<dbReference type="PANTHER" id="PTHR42709">
    <property type="entry name" value="ALKALINE PHOSPHATASE LIKE PROTEIN"/>
    <property type="match status" value="1"/>
</dbReference>
<dbReference type="RefSeq" id="WP_162869998.1">
    <property type="nucleotide sequence ID" value="NZ_JBEYIY010000009.1"/>
</dbReference>
<feature type="domain" description="VTT" evidence="8">
    <location>
        <begin position="34"/>
        <end position="159"/>
    </location>
</feature>
<dbReference type="PANTHER" id="PTHR42709:SF6">
    <property type="entry name" value="UNDECAPRENYL PHOSPHATE TRANSPORTER A"/>
    <property type="match status" value="1"/>
</dbReference>
<keyword evidence="5 7" id="KW-1133">Transmembrane helix</keyword>
<gene>
    <name evidence="10" type="ORF">EDD38_2935</name>
    <name evidence="9" type="ORF">EDD39_2447</name>
</gene>
<evidence type="ECO:0000256" key="7">
    <source>
        <dbReference type="SAM" id="Phobius"/>
    </source>
</evidence>
<organism evidence="10 11">
    <name type="scientific">Kitasatospora cineracea</name>
    <dbReference type="NCBI Taxonomy" id="88074"/>
    <lineage>
        <taxon>Bacteria</taxon>
        <taxon>Bacillati</taxon>
        <taxon>Actinomycetota</taxon>
        <taxon>Actinomycetes</taxon>
        <taxon>Kitasatosporales</taxon>
        <taxon>Streptomycetaceae</taxon>
        <taxon>Kitasatospora</taxon>
    </lineage>
</organism>
<protein>
    <submittedName>
        <fullName evidence="10">Membrane protein DedA with SNARE-associated domain</fullName>
    </submittedName>
</protein>
<dbReference type="AlphaFoldDB" id="A0A3N4RMN7"/>
<evidence type="ECO:0000256" key="3">
    <source>
        <dbReference type="ARBA" id="ARBA00022475"/>
    </source>
</evidence>
<dbReference type="EMBL" id="RKQG01000001">
    <property type="protein sequence ID" value="RPE34613.1"/>
    <property type="molecule type" value="Genomic_DNA"/>
</dbReference>
<sequence>MDLDAVIGPAWYCALALAAVLGDAFLPFLPSGTLVILAVLKTAHVDGSPLLLGAGVAVASFLGDLLLLQLARRGAPAVHRRLARRPRLAASVERVQRALTGRTTSRAAAAIVIIARFVPAGRTVLDLAVGHSAYRPWTFLRWSAVAAVVWAAYIVSLGWLNLHWFDTAWLSFVISCAAATAISSVVVQLVRRRRRLAALVEGE</sequence>
<keyword evidence="3" id="KW-1003">Cell membrane</keyword>
<evidence type="ECO:0000256" key="6">
    <source>
        <dbReference type="ARBA" id="ARBA00023136"/>
    </source>
</evidence>
<feature type="transmembrane region" description="Helical" evidence="7">
    <location>
        <begin position="50"/>
        <end position="71"/>
    </location>
</feature>
<dbReference type="Pfam" id="PF09335">
    <property type="entry name" value="VTT_dom"/>
    <property type="match status" value="1"/>
</dbReference>
<evidence type="ECO:0000256" key="1">
    <source>
        <dbReference type="ARBA" id="ARBA00004651"/>
    </source>
</evidence>
<dbReference type="GO" id="GO:0005886">
    <property type="term" value="C:plasma membrane"/>
    <property type="evidence" value="ECO:0007669"/>
    <property type="project" value="UniProtKB-SubCell"/>
</dbReference>
<keyword evidence="6 7" id="KW-0472">Membrane</keyword>
<accession>A0A8G1UI22</accession>
<feature type="transmembrane region" description="Helical" evidence="7">
    <location>
        <begin position="168"/>
        <end position="190"/>
    </location>
</feature>
<evidence type="ECO:0000313" key="11">
    <source>
        <dbReference type="Proteomes" id="UP000266906"/>
    </source>
</evidence>
<evidence type="ECO:0000313" key="9">
    <source>
        <dbReference type="EMBL" id="ROR44265.1"/>
    </source>
</evidence>
<evidence type="ECO:0000259" key="8">
    <source>
        <dbReference type="Pfam" id="PF09335"/>
    </source>
</evidence>
<comment type="similarity">
    <text evidence="2">Belongs to the DedA family.</text>
</comment>
<dbReference type="Proteomes" id="UP000267408">
    <property type="component" value="Unassembled WGS sequence"/>
</dbReference>
<dbReference type="EMBL" id="RJVJ01000001">
    <property type="protein sequence ID" value="ROR44265.1"/>
    <property type="molecule type" value="Genomic_DNA"/>
</dbReference>
<comment type="subcellular location">
    <subcellularLocation>
        <location evidence="1">Cell membrane</location>
        <topology evidence="1">Multi-pass membrane protein</topology>
    </subcellularLocation>
</comment>
<evidence type="ECO:0000313" key="10">
    <source>
        <dbReference type="EMBL" id="RPE34613.1"/>
    </source>
</evidence>
<proteinExistence type="inferred from homology"/>
<feature type="transmembrane region" description="Helical" evidence="7">
    <location>
        <begin position="12"/>
        <end position="38"/>
    </location>
</feature>
<dbReference type="InterPro" id="IPR051311">
    <property type="entry name" value="DedA_domain"/>
</dbReference>